<dbReference type="PANTHER" id="PTHR10612:SF34">
    <property type="entry name" value="APOLIPOPROTEIN D"/>
    <property type="match status" value="1"/>
</dbReference>
<comment type="caution">
    <text evidence="2">The sequence shown here is derived from an EMBL/GenBank/DDBJ whole genome shotgun (WGS) entry which is preliminary data.</text>
</comment>
<dbReference type="AlphaFoldDB" id="A0A0C1HB96"/>
<dbReference type="Pfam" id="PF08212">
    <property type="entry name" value="Lipocalin_2"/>
    <property type="match status" value="1"/>
</dbReference>
<gene>
    <name evidence="2" type="primary">blc</name>
    <name evidence="2" type="ORF">DB44_CR00200</name>
</gene>
<dbReference type="InterPro" id="IPR047202">
    <property type="entry name" value="Lipocalin_Blc-like_dom"/>
</dbReference>
<feature type="domain" description="Lipocalin/cytosolic fatty-acid binding" evidence="1">
    <location>
        <begin position="46"/>
        <end position="179"/>
    </location>
</feature>
<accession>A0A0C1HB96</accession>
<reference evidence="2 3" key="1">
    <citation type="journal article" date="2014" name="Mol. Biol. Evol.">
        <title>Massive expansion of Ubiquitination-related gene families within the Chlamydiae.</title>
        <authorList>
            <person name="Domman D."/>
            <person name="Collingro A."/>
            <person name="Lagkouvardos I."/>
            <person name="Gehre L."/>
            <person name="Weinmaier T."/>
            <person name="Rattei T."/>
            <person name="Subtil A."/>
            <person name="Horn M."/>
        </authorList>
    </citation>
    <scope>NUCLEOTIDE SEQUENCE [LARGE SCALE GENOMIC DNA]</scope>
    <source>
        <strain evidence="2 3">EI2</strain>
    </source>
</reference>
<organism evidence="2 3">
    <name type="scientific">Candidatus Protochlamydia amoebophila</name>
    <dbReference type="NCBI Taxonomy" id="362787"/>
    <lineage>
        <taxon>Bacteria</taxon>
        <taxon>Pseudomonadati</taxon>
        <taxon>Chlamydiota</taxon>
        <taxon>Chlamydiia</taxon>
        <taxon>Parachlamydiales</taxon>
        <taxon>Parachlamydiaceae</taxon>
        <taxon>Candidatus Protochlamydia</taxon>
    </lineage>
</organism>
<dbReference type="EMBL" id="JSAN01000064">
    <property type="protein sequence ID" value="KIC72068.1"/>
    <property type="molecule type" value="Genomic_DNA"/>
</dbReference>
<dbReference type="PANTHER" id="PTHR10612">
    <property type="entry name" value="APOLIPOPROTEIN D"/>
    <property type="match status" value="1"/>
</dbReference>
<dbReference type="PATRIC" id="fig|362787.3.peg.1017"/>
<dbReference type="PRINTS" id="PR01171">
    <property type="entry name" value="BCTLIPOCALIN"/>
</dbReference>
<sequence>MEMINSDLRIGIMRHHFFVILFSSFFLYYQNIQGIEYPPFQTVSNVDLNLYMGTWYEIARLDEPWDRGCYHNPMVIYTMQSDGIIQVVNQCDINSFFKSVQRAEGTAEIIDKQTQAKWKITFPATEQYKGLPIGDYWIIILADDYSYAAVSDSDQKHLWILSRTPSLPEVIYKQILDKVVLLMPDLNILNVFRAKQDSSAKATK</sequence>
<dbReference type="InterPro" id="IPR002446">
    <property type="entry name" value="Lipocalin_bac"/>
</dbReference>
<dbReference type="GO" id="GO:0006950">
    <property type="term" value="P:response to stress"/>
    <property type="evidence" value="ECO:0007669"/>
    <property type="project" value="UniProtKB-ARBA"/>
</dbReference>
<evidence type="ECO:0000313" key="2">
    <source>
        <dbReference type="EMBL" id="KIC72068.1"/>
    </source>
</evidence>
<evidence type="ECO:0000259" key="1">
    <source>
        <dbReference type="Pfam" id="PF08212"/>
    </source>
</evidence>
<evidence type="ECO:0000313" key="3">
    <source>
        <dbReference type="Proteomes" id="UP000031465"/>
    </source>
</evidence>
<dbReference type="Proteomes" id="UP000031465">
    <property type="component" value="Unassembled WGS sequence"/>
</dbReference>
<keyword evidence="2" id="KW-0449">Lipoprotein</keyword>
<protein>
    <submittedName>
        <fullName evidence="2">Outer membrane lipoprotein blc</fullName>
    </submittedName>
</protein>
<name>A0A0C1HB96_9BACT</name>
<dbReference type="CDD" id="cd19438">
    <property type="entry name" value="lipocalin_Blc-like"/>
    <property type="match status" value="1"/>
</dbReference>
<dbReference type="Gene3D" id="2.40.128.20">
    <property type="match status" value="1"/>
</dbReference>
<dbReference type="InterPro" id="IPR012674">
    <property type="entry name" value="Calycin"/>
</dbReference>
<dbReference type="SUPFAM" id="SSF50814">
    <property type="entry name" value="Lipocalins"/>
    <property type="match status" value="1"/>
</dbReference>
<proteinExistence type="predicted"/>
<dbReference type="InterPro" id="IPR000566">
    <property type="entry name" value="Lipocln_cytosolic_FA-bd_dom"/>
</dbReference>